<dbReference type="PANTHER" id="PTHR23288:SF8">
    <property type="entry name" value="RNA POLYMERASE II ELONGATION FACTOR ELL2"/>
    <property type="match status" value="1"/>
</dbReference>
<feature type="compositionally biased region" description="Low complexity" evidence="7">
    <location>
        <begin position="338"/>
        <end position="351"/>
    </location>
</feature>
<evidence type="ECO:0000256" key="5">
    <source>
        <dbReference type="ARBA" id="ARBA00023242"/>
    </source>
</evidence>
<feature type="region of interest" description="Disordered" evidence="7">
    <location>
        <begin position="324"/>
        <end position="493"/>
    </location>
</feature>
<dbReference type="GeneID" id="114463619"/>
<comment type="similarity">
    <text evidence="2 6">Belongs to the ELL/occludin family.</text>
</comment>
<feature type="compositionally biased region" description="Basic and acidic residues" evidence="7">
    <location>
        <begin position="388"/>
        <end position="397"/>
    </location>
</feature>
<reference evidence="9" key="1">
    <citation type="submission" date="2020-06" db="EMBL/GenBank/DDBJ databases">
        <authorList>
            <consortium name="Wellcome Sanger Institute Data Sharing"/>
        </authorList>
    </citation>
    <scope>NUCLEOTIDE SEQUENCE [LARGE SCALE GENOMIC DNA]</scope>
</reference>
<proteinExistence type="inferred from homology"/>
<keyword evidence="4" id="KW-0804">Transcription</keyword>
<dbReference type="SUPFAM" id="SSF144292">
    <property type="entry name" value="occludin/ELL-like"/>
    <property type="match status" value="1"/>
</dbReference>
<dbReference type="InterPro" id="IPR042065">
    <property type="entry name" value="E3_ELL-like"/>
</dbReference>
<organism evidence="9 10">
    <name type="scientific">Gouania willdenowi</name>
    <name type="common">Blunt-snouted clingfish</name>
    <name type="synonym">Lepadogaster willdenowi</name>
    <dbReference type="NCBI Taxonomy" id="441366"/>
    <lineage>
        <taxon>Eukaryota</taxon>
        <taxon>Metazoa</taxon>
        <taxon>Chordata</taxon>
        <taxon>Craniata</taxon>
        <taxon>Vertebrata</taxon>
        <taxon>Euteleostomi</taxon>
        <taxon>Actinopterygii</taxon>
        <taxon>Neopterygii</taxon>
        <taxon>Teleostei</taxon>
        <taxon>Neoteleostei</taxon>
        <taxon>Acanthomorphata</taxon>
        <taxon>Ovalentaria</taxon>
        <taxon>Blenniimorphae</taxon>
        <taxon>Blenniiformes</taxon>
        <taxon>Gobiesocoidei</taxon>
        <taxon>Gobiesocidae</taxon>
        <taxon>Gobiesocinae</taxon>
        <taxon>Gouania</taxon>
    </lineage>
</organism>
<dbReference type="Pfam" id="PF10390">
    <property type="entry name" value="ELL"/>
    <property type="match status" value="1"/>
</dbReference>
<evidence type="ECO:0000256" key="1">
    <source>
        <dbReference type="ARBA" id="ARBA00004123"/>
    </source>
</evidence>
<dbReference type="Pfam" id="PF07303">
    <property type="entry name" value="Occludin_ELL"/>
    <property type="match status" value="1"/>
</dbReference>
<dbReference type="PANTHER" id="PTHR23288">
    <property type="entry name" value="OCCLUDIN AND RNA POLYMERASE II ELONGATION FACTOR ELL"/>
    <property type="match status" value="1"/>
</dbReference>
<dbReference type="PROSITE" id="PS51980">
    <property type="entry name" value="OCEL"/>
    <property type="match status" value="1"/>
</dbReference>
<feature type="compositionally biased region" description="Polar residues" evidence="7">
    <location>
        <begin position="7"/>
        <end position="23"/>
    </location>
</feature>
<feature type="compositionally biased region" description="Basic and acidic residues" evidence="7">
    <location>
        <begin position="572"/>
        <end position="584"/>
    </location>
</feature>
<feature type="compositionally biased region" description="Low complexity" evidence="7">
    <location>
        <begin position="427"/>
        <end position="440"/>
    </location>
</feature>
<dbReference type="Ensembl" id="ENSGWIT00000057395.1">
    <property type="protein sequence ID" value="ENSGWIP00000053221.1"/>
    <property type="gene ID" value="ENSGWIG00000025597.1"/>
</dbReference>
<evidence type="ECO:0000256" key="2">
    <source>
        <dbReference type="ARBA" id="ARBA00009171"/>
    </source>
</evidence>
<keyword evidence="3" id="KW-0805">Transcription regulation</keyword>
<feature type="compositionally biased region" description="Basic and acidic residues" evidence="7">
    <location>
        <begin position="525"/>
        <end position="537"/>
    </location>
</feature>
<evidence type="ECO:0000313" key="9">
    <source>
        <dbReference type="Ensembl" id="ENSGWIP00000053221.1"/>
    </source>
</evidence>
<feature type="domain" description="OCEL" evidence="8">
    <location>
        <begin position="597"/>
        <end position="707"/>
    </location>
</feature>
<dbReference type="GO" id="GO:0006368">
    <property type="term" value="P:transcription elongation by RNA polymerase II"/>
    <property type="evidence" value="ECO:0007669"/>
    <property type="project" value="InterPro"/>
</dbReference>
<name>A0A8C5NG97_GOUWI</name>
<dbReference type="GO" id="GO:0032968">
    <property type="term" value="P:positive regulation of transcription elongation by RNA polymerase II"/>
    <property type="evidence" value="ECO:0007669"/>
    <property type="project" value="TreeGrafter"/>
</dbReference>
<dbReference type="GO" id="GO:0000987">
    <property type="term" value="F:cis-regulatory region sequence-specific DNA binding"/>
    <property type="evidence" value="ECO:0007669"/>
    <property type="project" value="TreeGrafter"/>
</dbReference>
<dbReference type="GO" id="GO:0042795">
    <property type="term" value="P:snRNA transcription by RNA polymerase II"/>
    <property type="evidence" value="ECO:0007669"/>
    <property type="project" value="TreeGrafter"/>
</dbReference>
<evidence type="ECO:0000256" key="7">
    <source>
        <dbReference type="SAM" id="MobiDB-lite"/>
    </source>
</evidence>
<accession>A0A8C5NG97</accession>
<dbReference type="CTD" id="22936"/>
<dbReference type="SUPFAM" id="SSF46785">
    <property type="entry name" value="Winged helix' DNA-binding domain"/>
    <property type="match status" value="1"/>
</dbReference>
<dbReference type="GO" id="GO:0008023">
    <property type="term" value="C:transcription elongation factor complex"/>
    <property type="evidence" value="ECO:0007669"/>
    <property type="project" value="InterPro"/>
</dbReference>
<dbReference type="InterPro" id="IPR036390">
    <property type="entry name" value="WH_DNA-bd_sf"/>
</dbReference>
<protein>
    <recommendedName>
        <fullName evidence="8">OCEL domain-containing protein</fullName>
    </recommendedName>
</protein>
<dbReference type="InterPro" id="IPR019464">
    <property type="entry name" value="ELL_N"/>
</dbReference>
<evidence type="ECO:0000256" key="3">
    <source>
        <dbReference type="ARBA" id="ARBA00023015"/>
    </source>
</evidence>
<evidence type="ECO:0000259" key="8">
    <source>
        <dbReference type="PROSITE" id="PS51980"/>
    </source>
</evidence>
<reference evidence="9" key="2">
    <citation type="submission" date="2025-08" db="UniProtKB">
        <authorList>
            <consortium name="Ensembl"/>
        </authorList>
    </citation>
    <scope>IDENTIFICATION</scope>
</reference>
<feature type="region of interest" description="Disordered" evidence="7">
    <location>
        <begin position="1"/>
        <end position="34"/>
    </location>
</feature>
<dbReference type="RefSeq" id="XP_028303086.1">
    <property type="nucleotide sequence ID" value="XM_028447285.1"/>
</dbReference>
<sequence>MGVYGPTGSSCDPSPTRQLSLVSRSKLRPHRDDGGGLVNMAALSEDGRYGLNCGQQGSGRVTVFHVKLTETAVRAIESYQNCLVGKTNAQSRQATIQFKGLQGRIQIPKTNSTSDTFHKFDFYLSNVGKDNPQGSFECIHQYSSSSGASRLALLATVQDKVTVCATNDSYQVTRERMTQAVEDTRERGTKVIKPGGQYRGKRVHIRKPAVSAQEVVPERKRSTPINPANTIRKCLSNNPVSQRPFRDRIIHLLALRAYKKLEVLARLQRDGINQKDRNSLGSTLQQVANLNPKDNTYSLKEFIYRDVQRDWLGYTEEEKTQIDRILSRKLGGPPETISSSSSPKDGVPSSPQKHQPNFDFIDPLAPKKARISHLSSRGPTSSASFSSSDRREEEGSPSHKRSSFAFNNNPSPPSTHLPISSHPPAPSHQQPSPASHSNSPCTPEGCGTQDLPIDQSSSCREPSPSPLISDEILQDSYQHPVTRPAVSPSPASCTTLTVTSTVITSSALPFDANKKVKKKSKKHKDKDQERDKGKQAEKSTSSPPSIIEKAVESRRAKKRRRSDEDQNNNKFSHKDQESAIKEKPVQSTEITPKPEIPDYVVKYTALVSTDQRQTYKNDFNAEYDEYRLLHARVESITRRFTQLDAQCQKLAPRTKEFQKVQEDIVKEYKKMKELNPNYHEEKLRCEYLHNKLAYIKRLIADFDQHRAPT</sequence>
<dbReference type="Gene3D" id="6.10.140.340">
    <property type="match status" value="1"/>
</dbReference>
<evidence type="ECO:0000256" key="4">
    <source>
        <dbReference type="ARBA" id="ARBA00023163"/>
    </source>
</evidence>
<dbReference type="AlphaFoldDB" id="A0A8C5NG97"/>
<evidence type="ECO:0000256" key="6">
    <source>
        <dbReference type="PROSITE-ProRule" id="PRU01324"/>
    </source>
</evidence>
<dbReference type="Proteomes" id="UP000694680">
    <property type="component" value="Chromosome 5"/>
</dbReference>
<dbReference type="OrthoDB" id="6284217at2759"/>
<comment type="subcellular location">
    <subcellularLocation>
        <location evidence="1">Nucleus</location>
    </subcellularLocation>
</comment>
<feature type="region of interest" description="Disordered" evidence="7">
    <location>
        <begin position="513"/>
        <end position="593"/>
    </location>
</feature>
<dbReference type="InterPro" id="IPR010844">
    <property type="entry name" value="Occludin_ELL"/>
</dbReference>
<evidence type="ECO:0000313" key="10">
    <source>
        <dbReference type="Proteomes" id="UP000694680"/>
    </source>
</evidence>
<gene>
    <name evidence="9" type="primary">ell2</name>
</gene>
<feature type="compositionally biased region" description="Pro residues" evidence="7">
    <location>
        <begin position="410"/>
        <end position="426"/>
    </location>
</feature>
<feature type="compositionally biased region" description="Low complexity" evidence="7">
    <location>
        <begin position="375"/>
        <end position="387"/>
    </location>
</feature>
<dbReference type="InterPro" id="IPR031176">
    <property type="entry name" value="ELL/occludin"/>
</dbReference>
<reference evidence="9" key="3">
    <citation type="submission" date="2025-09" db="UniProtKB">
        <authorList>
            <consortium name="Ensembl"/>
        </authorList>
    </citation>
    <scope>IDENTIFICATION</scope>
</reference>
<keyword evidence="5" id="KW-0539">Nucleus</keyword>
<dbReference type="Gene3D" id="1.10.10.2670">
    <property type="entry name" value="E3 ubiquitin-protein ligase"/>
    <property type="match status" value="1"/>
</dbReference>
<feature type="compositionally biased region" description="Basic residues" evidence="7">
    <location>
        <begin position="515"/>
        <end position="524"/>
    </location>
</feature>
<keyword evidence="10" id="KW-1185">Reference proteome</keyword>